<organism evidence="3">
    <name type="scientific">freshwater metagenome</name>
    <dbReference type="NCBI Taxonomy" id="449393"/>
    <lineage>
        <taxon>unclassified sequences</taxon>
        <taxon>metagenomes</taxon>
        <taxon>ecological metagenomes</taxon>
    </lineage>
</organism>
<reference evidence="3" key="1">
    <citation type="submission" date="2020-05" db="EMBL/GenBank/DDBJ databases">
        <authorList>
            <person name="Chiriac C."/>
            <person name="Salcher M."/>
            <person name="Ghai R."/>
            <person name="Kavagutti S V."/>
        </authorList>
    </citation>
    <scope>NUCLEOTIDE SEQUENCE</scope>
</reference>
<comment type="similarity">
    <text evidence="1">Belongs to the Rv1128c/1148c/1588c/1702c/1945/3466 family.</text>
</comment>
<evidence type="ECO:0000259" key="2">
    <source>
        <dbReference type="SMART" id="SM00507"/>
    </source>
</evidence>
<name>A0A6J7VUY6_9ZZZZ</name>
<gene>
    <name evidence="3" type="ORF">UFOPK4422_00544</name>
</gene>
<sequence length="392" mass="43484">MPTLSDTLATHERVDVIIKRLANIKRTESTLAAERFRLLTELSELRPTDPEVTLTRDAKLSRREARDTVNRHSTIADAPIFADALATGDISVAHIDGLTRAFKILGDDKAALIERLPSLIDAASHMNADDFDRHAKDAAKALVSDGGLGRLEQQRRETHFKMWNDLDGNLQVRGQFDPERGAIFQNLVSQRVEAMFHSGDLNIRLDVAPGIEPNHHRNALALLELIRGAGASVITSDRPVRAELVVHVDLETLQNRIRSHETNTHGAPGVCRTSFGGELPIETMRRIACDADIIPVVLDGRSVPLDVGRAKRLATAQQRRALESAHETCAIEACLVAYHHCSIHHIEYWENGGSTDLNNMIPLCSKHHHKAHEGGWKLSLNPDTRELTVDYP</sequence>
<dbReference type="GO" id="GO:0004519">
    <property type="term" value="F:endonuclease activity"/>
    <property type="evidence" value="ECO:0007669"/>
    <property type="project" value="InterPro"/>
</dbReference>
<evidence type="ECO:0000313" key="3">
    <source>
        <dbReference type="EMBL" id="CAB5118049.1"/>
    </source>
</evidence>
<dbReference type="Pfam" id="PF01844">
    <property type="entry name" value="HNH"/>
    <property type="match status" value="1"/>
</dbReference>
<proteinExistence type="inferred from homology"/>
<dbReference type="SMART" id="SM00507">
    <property type="entry name" value="HNHc"/>
    <property type="match status" value="1"/>
</dbReference>
<dbReference type="EMBL" id="CAFBRX010000040">
    <property type="protein sequence ID" value="CAB5118049.1"/>
    <property type="molecule type" value="Genomic_DNA"/>
</dbReference>
<dbReference type="Pfam" id="PF02720">
    <property type="entry name" value="DUF222"/>
    <property type="match status" value="1"/>
</dbReference>
<dbReference type="GO" id="GO:0008270">
    <property type="term" value="F:zinc ion binding"/>
    <property type="evidence" value="ECO:0007669"/>
    <property type="project" value="InterPro"/>
</dbReference>
<dbReference type="InterPro" id="IPR003615">
    <property type="entry name" value="HNH_nuc"/>
</dbReference>
<accession>A0A6J7VUY6</accession>
<dbReference type="InterPro" id="IPR003870">
    <property type="entry name" value="DUF222"/>
</dbReference>
<protein>
    <submittedName>
        <fullName evidence="3">Unannotated protein</fullName>
    </submittedName>
</protein>
<dbReference type="Gene3D" id="1.10.30.50">
    <property type="match status" value="1"/>
</dbReference>
<dbReference type="InterPro" id="IPR002711">
    <property type="entry name" value="HNH"/>
</dbReference>
<evidence type="ECO:0000256" key="1">
    <source>
        <dbReference type="ARBA" id="ARBA00023450"/>
    </source>
</evidence>
<dbReference type="CDD" id="cd00085">
    <property type="entry name" value="HNHc"/>
    <property type="match status" value="1"/>
</dbReference>
<dbReference type="GO" id="GO:0003676">
    <property type="term" value="F:nucleic acid binding"/>
    <property type="evidence" value="ECO:0007669"/>
    <property type="project" value="InterPro"/>
</dbReference>
<dbReference type="AlphaFoldDB" id="A0A6J7VUY6"/>
<feature type="domain" description="HNH nuclease" evidence="2">
    <location>
        <begin position="317"/>
        <end position="369"/>
    </location>
</feature>